<name>B7IFQ9_THEAB</name>
<dbReference type="PROSITE" id="PS51257">
    <property type="entry name" value="PROKAR_LIPOPROTEIN"/>
    <property type="match status" value="1"/>
</dbReference>
<dbReference type="EMBL" id="CP001185">
    <property type="protein sequence ID" value="ACJ74923.1"/>
    <property type="molecule type" value="Genomic_DNA"/>
</dbReference>
<evidence type="ECO:0000313" key="1">
    <source>
        <dbReference type="EMBL" id="ACJ74923.1"/>
    </source>
</evidence>
<gene>
    <name evidence="1" type="ordered locus">THA_430</name>
</gene>
<reference evidence="1 2" key="1">
    <citation type="journal article" date="2009" name="J. Bacteriol.">
        <title>The genome of Thermosipho africanus TCF52B: lateral genetic connections to the Firmicutes and Archaea.</title>
        <authorList>
            <person name="Nesboe C.L."/>
            <person name="Bapteste E."/>
            <person name="Curtis B."/>
            <person name="Dahle H."/>
            <person name="Lopez P."/>
            <person name="Macleod D."/>
            <person name="Dlutek M."/>
            <person name="Bowman S."/>
            <person name="Zhaxybayeva O."/>
            <person name="Birkeland N.-K."/>
            <person name="Doolittle W.F."/>
        </authorList>
    </citation>
    <scope>NUCLEOTIDE SEQUENCE [LARGE SCALE GENOMIC DNA]</scope>
    <source>
        <strain evidence="1 2">TCF52B</strain>
    </source>
</reference>
<sequence length="98" mass="11291">MKRLVLIVTILIAISCFSDDKLLHMNVSSFLESIFSSFSDKSEIITFSIGIAKEVYDLLSKNGVCDFYDILADIYGIMLYKMYKFKDYKFSIVIALEF</sequence>
<evidence type="ECO:0000313" key="2">
    <source>
        <dbReference type="Proteomes" id="UP000002453"/>
    </source>
</evidence>
<keyword evidence="1" id="KW-0449">Lipoprotein</keyword>
<dbReference type="RefSeq" id="WP_012579575.1">
    <property type="nucleotide sequence ID" value="NC_011653.1"/>
</dbReference>
<protein>
    <submittedName>
        <fullName evidence="1">Lipoprotein, putative</fullName>
    </submittedName>
</protein>
<organism evidence="1 2">
    <name type="scientific">Thermosipho africanus (strain TCF52B)</name>
    <dbReference type="NCBI Taxonomy" id="484019"/>
    <lineage>
        <taxon>Bacteria</taxon>
        <taxon>Thermotogati</taxon>
        <taxon>Thermotogota</taxon>
        <taxon>Thermotogae</taxon>
        <taxon>Thermotogales</taxon>
        <taxon>Fervidobacteriaceae</taxon>
        <taxon>Thermosipho</taxon>
    </lineage>
</organism>
<dbReference type="AlphaFoldDB" id="B7IFQ9"/>
<dbReference type="HOGENOM" id="CLU_2332692_0_0_0"/>
<dbReference type="OrthoDB" id="9907148at2"/>
<dbReference type="Proteomes" id="UP000002453">
    <property type="component" value="Chromosome"/>
</dbReference>
<keyword evidence="2" id="KW-1185">Reference proteome</keyword>
<accession>B7IFQ9</accession>
<dbReference type="STRING" id="484019.THA_430"/>
<dbReference type="KEGG" id="taf:THA_430"/>
<proteinExistence type="predicted"/>